<dbReference type="PANTHER" id="PTHR43976">
    <property type="entry name" value="SHORT CHAIN DEHYDROGENASE"/>
    <property type="match status" value="1"/>
</dbReference>
<keyword evidence="5" id="KW-1185">Reference proteome</keyword>
<comment type="caution">
    <text evidence="4">The sequence shown here is derived from an EMBL/GenBank/DDBJ whole genome shotgun (WGS) entry which is preliminary data.</text>
</comment>
<evidence type="ECO:0000256" key="1">
    <source>
        <dbReference type="ARBA" id="ARBA00006484"/>
    </source>
</evidence>
<evidence type="ECO:0000313" key="5">
    <source>
        <dbReference type="Proteomes" id="UP000618445"/>
    </source>
</evidence>
<organism evidence="4 5">
    <name type="scientific">Phormidium tenue FACHB-1050</name>
    <dbReference type="NCBI Taxonomy" id="2692857"/>
    <lineage>
        <taxon>Bacteria</taxon>
        <taxon>Bacillati</taxon>
        <taxon>Cyanobacteriota</taxon>
        <taxon>Cyanophyceae</taxon>
        <taxon>Oscillatoriophycideae</taxon>
        <taxon>Oscillatoriales</taxon>
        <taxon>Oscillatoriaceae</taxon>
        <taxon>Phormidium</taxon>
    </lineage>
</organism>
<sequence length="275" mass="30779">MTKTIFITGASSGIGRATALYFQKQGWNVVATMRSPDKETDRADSLAKLDRLICLKLDVTDHQTIIDAVAETIARFGAIDVLVNNAGYGMLGAFETSTPTQIQRQFETNVFGLMETTRAVLPHFRDRKQGVIVNVASIGGRVAFPLYSLYHSTKWAVEGFSESLQHELLAFNIRVKIIEPGPIKTDFYERSAERTSNPDFPAYDKFSDRILTKLNQIGTTGALPEVVAKTIYKASTDNSWKLRYPADPIAKQLLFIRKLLPDFLFTKIVRHSTNV</sequence>
<evidence type="ECO:0000313" key="4">
    <source>
        <dbReference type="EMBL" id="MBD2317451.1"/>
    </source>
</evidence>
<dbReference type="InterPro" id="IPR036291">
    <property type="entry name" value="NAD(P)-bd_dom_sf"/>
</dbReference>
<dbReference type="InterPro" id="IPR051911">
    <property type="entry name" value="SDR_oxidoreductase"/>
</dbReference>
<evidence type="ECO:0000256" key="3">
    <source>
        <dbReference type="RuleBase" id="RU000363"/>
    </source>
</evidence>
<gene>
    <name evidence="4" type="ORF">H6G05_11420</name>
</gene>
<dbReference type="Pfam" id="PF00106">
    <property type="entry name" value="adh_short"/>
    <property type="match status" value="1"/>
</dbReference>
<evidence type="ECO:0000256" key="2">
    <source>
        <dbReference type="ARBA" id="ARBA00023002"/>
    </source>
</evidence>
<comment type="similarity">
    <text evidence="1 3">Belongs to the short-chain dehydrogenases/reductases (SDR) family.</text>
</comment>
<name>A0ABR8CAR9_9CYAN</name>
<dbReference type="PANTHER" id="PTHR43976:SF16">
    <property type="entry name" value="SHORT-CHAIN DEHYDROGENASE_REDUCTASE FAMILY PROTEIN"/>
    <property type="match status" value="1"/>
</dbReference>
<dbReference type="SUPFAM" id="SSF51735">
    <property type="entry name" value="NAD(P)-binding Rossmann-fold domains"/>
    <property type="match status" value="1"/>
</dbReference>
<keyword evidence="2" id="KW-0560">Oxidoreductase</keyword>
<protein>
    <submittedName>
        <fullName evidence="4">SDR family oxidoreductase</fullName>
    </submittedName>
</protein>
<accession>A0ABR8CAR9</accession>
<dbReference type="InterPro" id="IPR002347">
    <property type="entry name" value="SDR_fam"/>
</dbReference>
<dbReference type="EMBL" id="JACJQY010000015">
    <property type="protein sequence ID" value="MBD2317451.1"/>
    <property type="molecule type" value="Genomic_DNA"/>
</dbReference>
<dbReference type="PRINTS" id="PR00080">
    <property type="entry name" value="SDRFAMILY"/>
</dbReference>
<dbReference type="RefSeq" id="WP_190578291.1">
    <property type="nucleotide sequence ID" value="NZ_CAWPQU010000007.1"/>
</dbReference>
<reference evidence="4 5" key="1">
    <citation type="journal article" date="2020" name="ISME J.">
        <title>Comparative genomics reveals insights into cyanobacterial evolution and habitat adaptation.</title>
        <authorList>
            <person name="Chen M.Y."/>
            <person name="Teng W.K."/>
            <person name="Zhao L."/>
            <person name="Hu C.X."/>
            <person name="Zhou Y.K."/>
            <person name="Han B.P."/>
            <person name="Song L.R."/>
            <person name="Shu W.S."/>
        </authorList>
    </citation>
    <scope>NUCLEOTIDE SEQUENCE [LARGE SCALE GENOMIC DNA]</scope>
    <source>
        <strain evidence="4 5">FACHB-1050</strain>
    </source>
</reference>
<dbReference type="PRINTS" id="PR00081">
    <property type="entry name" value="GDHRDH"/>
</dbReference>
<dbReference type="Proteomes" id="UP000618445">
    <property type="component" value="Unassembled WGS sequence"/>
</dbReference>
<dbReference type="Gene3D" id="3.40.50.720">
    <property type="entry name" value="NAD(P)-binding Rossmann-like Domain"/>
    <property type="match status" value="1"/>
</dbReference>
<dbReference type="CDD" id="cd05374">
    <property type="entry name" value="17beta-HSD-like_SDR_c"/>
    <property type="match status" value="1"/>
</dbReference>
<proteinExistence type="inferred from homology"/>